<dbReference type="EMBL" id="JBDKWZ010000006">
    <property type="protein sequence ID" value="MEN7548690.1"/>
    <property type="molecule type" value="Genomic_DNA"/>
</dbReference>
<dbReference type="AlphaFoldDB" id="A0AAW9SAA9"/>
<gene>
    <name evidence="1" type="ORF">AAG747_12265</name>
</gene>
<organism evidence="1 2">
    <name type="scientific">Rapidithrix thailandica</name>
    <dbReference type="NCBI Taxonomy" id="413964"/>
    <lineage>
        <taxon>Bacteria</taxon>
        <taxon>Pseudomonadati</taxon>
        <taxon>Bacteroidota</taxon>
        <taxon>Cytophagia</taxon>
        <taxon>Cytophagales</taxon>
        <taxon>Flammeovirgaceae</taxon>
        <taxon>Rapidithrix</taxon>
    </lineage>
</organism>
<accession>A0AAW9SAA9</accession>
<dbReference type="Proteomes" id="UP001403385">
    <property type="component" value="Unassembled WGS sequence"/>
</dbReference>
<reference evidence="1 2" key="1">
    <citation type="submission" date="2024-04" db="EMBL/GenBank/DDBJ databases">
        <title>Novel genus in family Flammeovirgaceae.</title>
        <authorList>
            <person name="Nguyen T.H."/>
            <person name="Vuong T.Q."/>
            <person name="Le H."/>
            <person name="Kim S.-G."/>
        </authorList>
    </citation>
    <scope>NUCLEOTIDE SEQUENCE [LARGE SCALE GENOMIC DNA]</scope>
    <source>
        <strain evidence="1 2">JCM 23209</strain>
    </source>
</reference>
<evidence type="ECO:0000313" key="2">
    <source>
        <dbReference type="Proteomes" id="UP001403385"/>
    </source>
</evidence>
<evidence type="ECO:0000313" key="1">
    <source>
        <dbReference type="EMBL" id="MEN7548690.1"/>
    </source>
</evidence>
<name>A0AAW9SAA9_9BACT</name>
<comment type="caution">
    <text evidence="1">The sequence shown here is derived from an EMBL/GenBank/DDBJ whole genome shotgun (WGS) entry which is preliminary data.</text>
</comment>
<proteinExistence type="predicted"/>
<keyword evidence="2" id="KW-1185">Reference proteome</keyword>
<sequence length="181" mass="21390">MDHKKRNLQHDFINASKETQATTQLELVLEDSMDNFSNRSFLFNYQVDTTLLSSLGNYNPWSDKWVIEMIADAIQSEVAEEHSLISYEELIEQFHAEDKDNILRYFEEEFACTEVSEARLYVKQDEDDQSLIEISSIIKPNTSVSKDEMHYTEPNNPYPFDTHYYINDTLDVKETLWYTDF</sequence>
<protein>
    <submittedName>
        <fullName evidence="1">Uncharacterized protein</fullName>
    </submittedName>
</protein>
<dbReference type="RefSeq" id="WP_346821467.1">
    <property type="nucleotide sequence ID" value="NZ_JBDKWZ010000006.1"/>
</dbReference>